<name>A0A4R2FBW5_9GAMM</name>
<proteinExistence type="predicted"/>
<evidence type="ECO:0000313" key="10">
    <source>
        <dbReference type="Proteomes" id="UP000294832"/>
    </source>
</evidence>
<sequence length="304" mass="33881">MRYFPLFVDTSNLSVLLVGAGEVASRKLDLLARSEADIQVIAPNVCHDVAKYAESGRITLSCRTVTTADLQQADLVYIATADRLLNQQLAELARAEGAMVNVVDDPDNCDFITPSLVDRGRLIVAVSTSGAAPVFAKDIRGKLEALLPPSLAPLMDFIADKRADVQQQLPTPQQRRRFWERFLQINGERFDGLTRTRYQQCFTEIDSHGELLLLQHNVDSQLLPIAVIPWLQRVDLVTMDGVVAPELLELVRRDASRVYTPLADSDLLTNWELGQWLLRITDAAEIQRLKAAFPFAKHLQPGAI</sequence>
<dbReference type="OrthoDB" id="9815856at2"/>
<keyword evidence="5" id="KW-0627">Porphyrin biosynthesis</keyword>
<dbReference type="InterPro" id="IPR036291">
    <property type="entry name" value="NAD(P)-bd_dom_sf"/>
</dbReference>
<feature type="domain" description="Siroheme synthase central" evidence="8">
    <location>
        <begin position="119"/>
        <end position="145"/>
    </location>
</feature>
<comment type="caution">
    <text evidence="9">The sequence shown here is derived from an EMBL/GenBank/DDBJ whole genome shotgun (WGS) entry which is preliminary data.</text>
</comment>
<accession>A0A4R2FBW5</accession>
<dbReference type="UniPathway" id="UPA00262">
    <property type="reaction ID" value="UER00222"/>
</dbReference>
<dbReference type="PANTHER" id="PTHR35330">
    <property type="entry name" value="SIROHEME BIOSYNTHESIS PROTEIN MET8"/>
    <property type="match status" value="1"/>
</dbReference>
<dbReference type="InterPro" id="IPR006367">
    <property type="entry name" value="Sirohaem_synthase_N"/>
</dbReference>
<organism evidence="9 10">
    <name type="scientific">Shewanella fodinae</name>
    <dbReference type="NCBI Taxonomy" id="552357"/>
    <lineage>
        <taxon>Bacteria</taxon>
        <taxon>Pseudomonadati</taxon>
        <taxon>Pseudomonadota</taxon>
        <taxon>Gammaproteobacteria</taxon>
        <taxon>Alteromonadales</taxon>
        <taxon>Shewanellaceae</taxon>
        <taxon>Shewanella</taxon>
    </lineage>
</organism>
<dbReference type="GO" id="GO:0043115">
    <property type="term" value="F:precorrin-2 dehydrogenase activity"/>
    <property type="evidence" value="ECO:0007669"/>
    <property type="project" value="UniProtKB-EC"/>
</dbReference>
<dbReference type="Pfam" id="PF14824">
    <property type="entry name" value="Sirohm_synth_M"/>
    <property type="match status" value="1"/>
</dbReference>
<dbReference type="EC" id="1.3.1.76" evidence="2"/>
<dbReference type="InterPro" id="IPR028161">
    <property type="entry name" value="Met8-like"/>
</dbReference>
<dbReference type="Gene3D" id="3.40.50.720">
    <property type="entry name" value="NAD(P)-binding Rossmann-like Domain"/>
    <property type="match status" value="1"/>
</dbReference>
<keyword evidence="4" id="KW-0520">NAD</keyword>
<gene>
    <name evidence="9" type="ORF">EDC91_10953</name>
</gene>
<feature type="domain" description="Sirohaem synthase dimerisation" evidence="7">
    <location>
        <begin position="150"/>
        <end position="184"/>
    </location>
</feature>
<dbReference type="Pfam" id="PF10414">
    <property type="entry name" value="CysG_dimeriser"/>
    <property type="match status" value="1"/>
</dbReference>
<protein>
    <recommendedName>
        <fullName evidence="2">precorrin-2 dehydrogenase</fullName>
        <ecNumber evidence="2">1.3.1.76</ecNumber>
    </recommendedName>
</protein>
<evidence type="ECO:0000259" key="8">
    <source>
        <dbReference type="Pfam" id="PF14824"/>
    </source>
</evidence>
<dbReference type="Gene3D" id="1.10.8.210">
    <property type="entry name" value="Sirohaem synthase, dimerisation domain"/>
    <property type="match status" value="1"/>
</dbReference>
<dbReference type="InterPro" id="IPR028281">
    <property type="entry name" value="Sirohaem_synthase_central"/>
</dbReference>
<dbReference type="RefSeq" id="WP_133038667.1">
    <property type="nucleotide sequence ID" value="NZ_SLWF01000009.1"/>
</dbReference>
<evidence type="ECO:0000256" key="3">
    <source>
        <dbReference type="ARBA" id="ARBA00023002"/>
    </source>
</evidence>
<keyword evidence="3" id="KW-0560">Oxidoreductase</keyword>
<dbReference type="GO" id="GO:0019354">
    <property type="term" value="P:siroheme biosynthetic process"/>
    <property type="evidence" value="ECO:0007669"/>
    <property type="project" value="UniProtKB-UniPathway"/>
</dbReference>
<dbReference type="InterPro" id="IPR037115">
    <property type="entry name" value="Sirohaem_synt_dimer_dom_sf"/>
</dbReference>
<comment type="pathway">
    <text evidence="1">Porphyrin-containing compound metabolism; siroheme biosynthesis; sirohydrochlorin from precorrin-2: step 1/1.</text>
</comment>
<dbReference type="EMBL" id="SLWF01000009">
    <property type="protein sequence ID" value="TCN85393.1"/>
    <property type="molecule type" value="Genomic_DNA"/>
</dbReference>
<evidence type="ECO:0000256" key="1">
    <source>
        <dbReference type="ARBA" id="ARBA00005010"/>
    </source>
</evidence>
<evidence type="ECO:0000256" key="5">
    <source>
        <dbReference type="ARBA" id="ARBA00023244"/>
    </source>
</evidence>
<keyword evidence="10" id="KW-1185">Reference proteome</keyword>
<evidence type="ECO:0000256" key="6">
    <source>
        <dbReference type="ARBA" id="ARBA00047561"/>
    </source>
</evidence>
<dbReference type="NCBIfam" id="TIGR01470">
    <property type="entry name" value="cysG_Nterm"/>
    <property type="match status" value="1"/>
</dbReference>
<evidence type="ECO:0000256" key="2">
    <source>
        <dbReference type="ARBA" id="ARBA00012400"/>
    </source>
</evidence>
<dbReference type="AlphaFoldDB" id="A0A4R2FBW5"/>
<evidence type="ECO:0000256" key="4">
    <source>
        <dbReference type="ARBA" id="ARBA00023027"/>
    </source>
</evidence>
<evidence type="ECO:0000259" key="7">
    <source>
        <dbReference type="Pfam" id="PF10414"/>
    </source>
</evidence>
<dbReference type="InterPro" id="IPR019478">
    <property type="entry name" value="Sirohaem_synthase_dimer_dom"/>
</dbReference>
<dbReference type="Proteomes" id="UP000294832">
    <property type="component" value="Unassembled WGS sequence"/>
</dbReference>
<dbReference type="SUPFAM" id="SSF75615">
    <property type="entry name" value="Siroheme synthase middle domains-like"/>
    <property type="match status" value="1"/>
</dbReference>
<dbReference type="SUPFAM" id="SSF51735">
    <property type="entry name" value="NAD(P)-binding Rossmann-fold domains"/>
    <property type="match status" value="1"/>
</dbReference>
<dbReference type="Gene3D" id="3.30.160.110">
    <property type="entry name" value="Siroheme synthase, domain 2"/>
    <property type="match status" value="1"/>
</dbReference>
<dbReference type="Pfam" id="PF13241">
    <property type="entry name" value="NAD_binding_7"/>
    <property type="match status" value="1"/>
</dbReference>
<evidence type="ECO:0000313" key="9">
    <source>
        <dbReference type="EMBL" id="TCN85393.1"/>
    </source>
</evidence>
<dbReference type="GO" id="GO:0004325">
    <property type="term" value="F:ferrochelatase activity"/>
    <property type="evidence" value="ECO:0007669"/>
    <property type="project" value="InterPro"/>
</dbReference>
<dbReference type="PANTHER" id="PTHR35330:SF1">
    <property type="entry name" value="SIROHEME BIOSYNTHESIS PROTEIN MET8"/>
    <property type="match status" value="1"/>
</dbReference>
<reference evidence="9 10" key="1">
    <citation type="submission" date="2019-03" db="EMBL/GenBank/DDBJ databases">
        <title>Freshwater and sediment microbial communities from various areas in North America, analyzing microbe dynamics in response to fracking.</title>
        <authorList>
            <person name="Lamendella R."/>
        </authorList>
    </citation>
    <scope>NUCLEOTIDE SEQUENCE [LARGE SCALE GENOMIC DNA]</scope>
    <source>
        <strain evidence="9 10">74A</strain>
    </source>
</reference>
<comment type="catalytic activity">
    <reaction evidence="6">
        <text>precorrin-2 + NAD(+) = sirohydrochlorin + NADH + 2 H(+)</text>
        <dbReference type="Rhea" id="RHEA:15613"/>
        <dbReference type="ChEBI" id="CHEBI:15378"/>
        <dbReference type="ChEBI" id="CHEBI:57540"/>
        <dbReference type="ChEBI" id="CHEBI:57945"/>
        <dbReference type="ChEBI" id="CHEBI:58351"/>
        <dbReference type="ChEBI" id="CHEBI:58827"/>
        <dbReference type="EC" id="1.3.1.76"/>
    </reaction>
</comment>